<dbReference type="SUPFAM" id="SSF51735">
    <property type="entry name" value="NAD(P)-binding Rossmann-fold domains"/>
    <property type="match status" value="1"/>
</dbReference>
<evidence type="ECO:0000256" key="1">
    <source>
        <dbReference type="ARBA" id="ARBA00022857"/>
    </source>
</evidence>
<dbReference type="Pfam" id="PF05368">
    <property type="entry name" value="NmrA"/>
    <property type="match status" value="1"/>
</dbReference>
<dbReference type="GeneID" id="111281195"/>
<dbReference type="Gene3D" id="3.90.25.10">
    <property type="entry name" value="UDP-galactose 4-epimerase, domain 1"/>
    <property type="match status" value="1"/>
</dbReference>
<reference evidence="5" key="1">
    <citation type="submission" date="2025-08" db="UniProtKB">
        <authorList>
            <consortium name="RefSeq"/>
        </authorList>
    </citation>
    <scope>IDENTIFICATION</scope>
    <source>
        <tissue evidence="5">Fruit stalk</tissue>
    </source>
</reference>
<keyword evidence="4" id="KW-1185">Reference proteome</keyword>
<dbReference type="GO" id="GO:0016491">
    <property type="term" value="F:oxidoreductase activity"/>
    <property type="evidence" value="ECO:0007669"/>
    <property type="project" value="UniProtKB-KW"/>
</dbReference>
<gene>
    <name evidence="5" type="primary">LOC111281195</name>
</gene>
<dbReference type="PANTHER" id="PTHR43349:SF43">
    <property type="entry name" value="ISOEUGENOL SYNTHASE 1-LIKE"/>
    <property type="match status" value="1"/>
</dbReference>
<evidence type="ECO:0000313" key="4">
    <source>
        <dbReference type="Proteomes" id="UP000515121"/>
    </source>
</evidence>
<sequence length="322" mass="36146">MAIGGEKSKILIFGATGYLGKYMVKASVASGHPTYAYTRPLTYNNSSSFKLDLLKDFESMGVTIFYGELDEHEKLVSVLQQVEVVISTLAVPQHLDQLKIISAMKDAGTIKRFVPSEYGNEVDRITSALPPFEALLANKRKIRRAAEAAGLSYTYVAANTFLVYFIDYLLHPHEKPNELVVYGTGQAKVVFNYEEDIAAFTVKAATDPRVANRVIIYRPPANVTTQLELISAWEEKTGRTFKRVHVPEEEIIKLSETLPFPDNIPVAVLHNIFIKGDQMTYELMEEDLEASKLYPDYSYTTIDKYLDMCVVNPPRPKLAAFA</sequence>
<dbReference type="InterPro" id="IPR008030">
    <property type="entry name" value="NmrA-like"/>
</dbReference>
<dbReference type="InterPro" id="IPR050608">
    <property type="entry name" value="NmrA-type/Isoflavone_red_sf"/>
</dbReference>
<dbReference type="Proteomes" id="UP000515121">
    <property type="component" value="Unplaced"/>
</dbReference>
<keyword evidence="2" id="KW-0560">Oxidoreductase</keyword>
<organism evidence="4 5">
    <name type="scientific">Durio zibethinus</name>
    <name type="common">Durian</name>
    <dbReference type="NCBI Taxonomy" id="66656"/>
    <lineage>
        <taxon>Eukaryota</taxon>
        <taxon>Viridiplantae</taxon>
        <taxon>Streptophyta</taxon>
        <taxon>Embryophyta</taxon>
        <taxon>Tracheophyta</taxon>
        <taxon>Spermatophyta</taxon>
        <taxon>Magnoliopsida</taxon>
        <taxon>eudicotyledons</taxon>
        <taxon>Gunneridae</taxon>
        <taxon>Pentapetalae</taxon>
        <taxon>rosids</taxon>
        <taxon>malvids</taxon>
        <taxon>Malvales</taxon>
        <taxon>Malvaceae</taxon>
        <taxon>Helicteroideae</taxon>
        <taxon>Durio</taxon>
    </lineage>
</organism>
<dbReference type="PANTHER" id="PTHR43349">
    <property type="entry name" value="PINORESINOL REDUCTASE-RELATED"/>
    <property type="match status" value="1"/>
</dbReference>
<dbReference type="RefSeq" id="XP_022724579.1">
    <property type="nucleotide sequence ID" value="XM_022868844.1"/>
</dbReference>
<dbReference type="InterPro" id="IPR036291">
    <property type="entry name" value="NAD(P)-bd_dom_sf"/>
</dbReference>
<dbReference type="AlphaFoldDB" id="A0A6P5X855"/>
<protein>
    <submittedName>
        <fullName evidence="5">Isoeugenol synthase 1-like</fullName>
    </submittedName>
</protein>
<dbReference type="Gene3D" id="3.40.50.720">
    <property type="entry name" value="NAD(P)-binding Rossmann-like Domain"/>
    <property type="match status" value="1"/>
</dbReference>
<dbReference type="OrthoDB" id="419598at2759"/>
<name>A0A6P5X855_DURZI</name>
<evidence type="ECO:0000259" key="3">
    <source>
        <dbReference type="Pfam" id="PF05368"/>
    </source>
</evidence>
<accession>A0A6P5X855</accession>
<dbReference type="CDD" id="cd05259">
    <property type="entry name" value="PCBER_SDR_a"/>
    <property type="match status" value="1"/>
</dbReference>
<dbReference type="InterPro" id="IPR045312">
    <property type="entry name" value="PCBER-like"/>
</dbReference>
<evidence type="ECO:0000256" key="2">
    <source>
        <dbReference type="ARBA" id="ARBA00023002"/>
    </source>
</evidence>
<proteinExistence type="predicted"/>
<dbReference type="KEGG" id="dzi:111281195"/>
<keyword evidence="1" id="KW-0521">NADP</keyword>
<feature type="domain" description="NmrA-like" evidence="3">
    <location>
        <begin position="6"/>
        <end position="306"/>
    </location>
</feature>
<evidence type="ECO:0000313" key="5">
    <source>
        <dbReference type="RefSeq" id="XP_022724579.1"/>
    </source>
</evidence>